<dbReference type="Pfam" id="PF00072">
    <property type="entry name" value="Response_reg"/>
    <property type="match status" value="1"/>
</dbReference>
<reference evidence="8 9" key="1">
    <citation type="submission" date="2013-07" db="EMBL/GenBank/DDBJ databases">
        <authorList>
            <consortium name="DOE Joint Genome Institute"/>
            <person name="Reeve W."/>
            <person name="Huntemann M."/>
            <person name="Han J."/>
            <person name="Chen A."/>
            <person name="Kyrpides N."/>
            <person name="Mavromatis K."/>
            <person name="Markowitz V."/>
            <person name="Palaniappan K."/>
            <person name="Ivanova N."/>
            <person name="Schaumberg A."/>
            <person name="Pati A."/>
            <person name="Liolios K."/>
            <person name="Nordberg H.P."/>
            <person name="Cantor M.N."/>
            <person name="Hua S.X."/>
            <person name="Woyke T."/>
        </authorList>
    </citation>
    <scope>NUCLEOTIDE SEQUENCE [LARGE SCALE GENOMIC DNA]</scope>
    <source>
        <strain evidence="8 9">DSM 43889</strain>
    </source>
</reference>
<name>A0ABT1JC55_ACTCY</name>
<evidence type="ECO:0000313" key="9">
    <source>
        <dbReference type="Proteomes" id="UP000791080"/>
    </source>
</evidence>
<evidence type="ECO:0000256" key="5">
    <source>
        <dbReference type="PROSITE-ProRule" id="PRU00169"/>
    </source>
</evidence>
<evidence type="ECO:0000259" key="6">
    <source>
        <dbReference type="PROSITE" id="PS50043"/>
    </source>
</evidence>
<feature type="modified residue" description="4-aspartylphosphate" evidence="5">
    <location>
        <position position="56"/>
    </location>
</feature>
<dbReference type="SUPFAM" id="SSF46894">
    <property type="entry name" value="C-terminal effector domain of the bipartite response regulators"/>
    <property type="match status" value="1"/>
</dbReference>
<dbReference type="InterPro" id="IPR016032">
    <property type="entry name" value="Sig_transdc_resp-reg_C-effctor"/>
</dbReference>
<dbReference type="SMART" id="SM00448">
    <property type="entry name" value="REC"/>
    <property type="match status" value="1"/>
</dbReference>
<sequence length="228" mass="24126">MTGVRVLLVDDDPLVLAALTMMLKGAEGIAVVGQAANGQEALRAVTTTPVDVVLMDIRMPAMDGLSATEAIRARPSPPEIIVLTTFDADRHVHRALSAGAVGFLLKDTPPDHLVDAIRRAASGDPVLSPSVLRGLIRRSVGPENGARSRRAEEARGRLAPLAERERQVALEVGRGLSNADIARALHLSVPTVKTHVSAALARLGLTNRVQLALLVREAELDQPDPDPG</sequence>
<dbReference type="PANTHER" id="PTHR43214">
    <property type="entry name" value="TWO-COMPONENT RESPONSE REGULATOR"/>
    <property type="match status" value="1"/>
</dbReference>
<protein>
    <submittedName>
        <fullName evidence="8">Two component transcriptional regulator, LuxR family</fullName>
    </submittedName>
</protein>
<gene>
    <name evidence="8" type="ORF">G443_000353</name>
</gene>
<dbReference type="InterPro" id="IPR000792">
    <property type="entry name" value="Tscrpt_reg_LuxR_C"/>
</dbReference>
<dbReference type="Gene3D" id="3.40.50.2300">
    <property type="match status" value="1"/>
</dbReference>
<comment type="caution">
    <text evidence="8">The sequence shown here is derived from an EMBL/GenBank/DDBJ whole genome shotgun (WGS) entry which is preliminary data.</text>
</comment>
<dbReference type="PROSITE" id="PS50043">
    <property type="entry name" value="HTH_LUXR_2"/>
    <property type="match status" value="1"/>
</dbReference>
<dbReference type="PROSITE" id="PS50110">
    <property type="entry name" value="RESPONSE_REGULATORY"/>
    <property type="match status" value="1"/>
</dbReference>
<keyword evidence="9" id="KW-1185">Reference proteome</keyword>
<dbReference type="CDD" id="cd17535">
    <property type="entry name" value="REC_NarL-like"/>
    <property type="match status" value="1"/>
</dbReference>
<evidence type="ECO:0000259" key="7">
    <source>
        <dbReference type="PROSITE" id="PS50110"/>
    </source>
</evidence>
<evidence type="ECO:0000256" key="2">
    <source>
        <dbReference type="ARBA" id="ARBA00023015"/>
    </source>
</evidence>
<evidence type="ECO:0000313" key="8">
    <source>
        <dbReference type="EMBL" id="MCP2330083.1"/>
    </source>
</evidence>
<dbReference type="SUPFAM" id="SSF52172">
    <property type="entry name" value="CheY-like"/>
    <property type="match status" value="1"/>
</dbReference>
<dbReference type="EMBL" id="AUBJ02000001">
    <property type="protein sequence ID" value="MCP2330083.1"/>
    <property type="molecule type" value="Genomic_DNA"/>
</dbReference>
<keyword evidence="1 5" id="KW-0597">Phosphoprotein</keyword>
<proteinExistence type="predicted"/>
<keyword evidence="2" id="KW-0805">Transcription regulation</keyword>
<reference evidence="8 9" key="2">
    <citation type="submission" date="2022-06" db="EMBL/GenBank/DDBJ databases">
        <title>Genomic Encyclopedia of Type Strains, Phase I: the one thousand microbial genomes (KMG-I) project.</title>
        <authorList>
            <person name="Kyrpides N."/>
        </authorList>
    </citation>
    <scope>NUCLEOTIDE SEQUENCE [LARGE SCALE GENOMIC DNA]</scope>
    <source>
        <strain evidence="8 9">DSM 43889</strain>
    </source>
</reference>
<dbReference type="SMART" id="SM00421">
    <property type="entry name" value="HTH_LUXR"/>
    <property type="match status" value="1"/>
</dbReference>
<dbReference type="PANTHER" id="PTHR43214:SF24">
    <property type="entry name" value="TRANSCRIPTIONAL REGULATORY PROTEIN NARL-RELATED"/>
    <property type="match status" value="1"/>
</dbReference>
<dbReference type="Proteomes" id="UP000791080">
    <property type="component" value="Unassembled WGS sequence"/>
</dbReference>
<dbReference type="InterPro" id="IPR039420">
    <property type="entry name" value="WalR-like"/>
</dbReference>
<dbReference type="InterPro" id="IPR011006">
    <property type="entry name" value="CheY-like_superfamily"/>
</dbReference>
<keyword evidence="3" id="KW-0238">DNA-binding</keyword>
<dbReference type="InterPro" id="IPR058245">
    <property type="entry name" value="NreC/VraR/RcsB-like_REC"/>
</dbReference>
<feature type="domain" description="Response regulatory" evidence="7">
    <location>
        <begin position="5"/>
        <end position="121"/>
    </location>
</feature>
<keyword evidence="4" id="KW-0804">Transcription</keyword>
<dbReference type="InterPro" id="IPR001789">
    <property type="entry name" value="Sig_transdc_resp-reg_receiver"/>
</dbReference>
<evidence type="ECO:0000256" key="3">
    <source>
        <dbReference type="ARBA" id="ARBA00023125"/>
    </source>
</evidence>
<dbReference type="RefSeq" id="WP_035292773.1">
    <property type="nucleotide sequence ID" value="NZ_AUBJ02000001.1"/>
</dbReference>
<evidence type="ECO:0000256" key="1">
    <source>
        <dbReference type="ARBA" id="ARBA00022553"/>
    </source>
</evidence>
<evidence type="ECO:0000256" key="4">
    <source>
        <dbReference type="ARBA" id="ARBA00023163"/>
    </source>
</evidence>
<accession>A0ABT1JC55</accession>
<dbReference type="Pfam" id="PF00196">
    <property type="entry name" value="GerE"/>
    <property type="match status" value="1"/>
</dbReference>
<organism evidence="8 9">
    <name type="scientific">Actinoalloteichus caeruleus DSM 43889</name>
    <dbReference type="NCBI Taxonomy" id="1120930"/>
    <lineage>
        <taxon>Bacteria</taxon>
        <taxon>Bacillati</taxon>
        <taxon>Actinomycetota</taxon>
        <taxon>Actinomycetes</taxon>
        <taxon>Pseudonocardiales</taxon>
        <taxon>Pseudonocardiaceae</taxon>
        <taxon>Actinoalloteichus</taxon>
        <taxon>Actinoalloteichus cyanogriseus</taxon>
    </lineage>
</organism>
<dbReference type="CDD" id="cd06170">
    <property type="entry name" value="LuxR_C_like"/>
    <property type="match status" value="1"/>
</dbReference>
<feature type="domain" description="HTH luxR-type" evidence="6">
    <location>
        <begin position="154"/>
        <end position="219"/>
    </location>
</feature>
<dbReference type="PRINTS" id="PR00038">
    <property type="entry name" value="HTHLUXR"/>
</dbReference>
<dbReference type="PROSITE" id="PS00622">
    <property type="entry name" value="HTH_LUXR_1"/>
    <property type="match status" value="1"/>
</dbReference>